<reference evidence="1" key="2">
    <citation type="journal article" date="2015" name="Data Brief">
        <title>Shoot transcriptome of the giant reed, Arundo donax.</title>
        <authorList>
            <person name="Barrero R.A."/>
            <person name="Guerrero F.D."/>
            <person name="Moolhuijzen P."/>
            <person name="Goolsby J.A."/>
            <person name="Tidwell J."/>
            <person name="Bellgard S.E."/>
            <person name="Bellgard M.I."/>
        </authorList>
    </citation>
    <scope>NUCLEOTIDE SEQUENCE</scope>
    <source>
        <tissue evidence="1">Shoot tissue taken approximately 20 cm above the soil surface</tissue>
    </source>
</reference>
<name>A0A0A8Z3U0_ARUDO</name>
<reference evidence="1" key="1">
    <citation type="submission" date="2014-09" db="EMBL/GenBank/DDBJ databases">
        <authorList>
            <person name="Magalhaes I.L.F."/>
            <person name="Oliveira U."/>
            <person name="Santos F.R."/>
            <person name="Vidigal T.H.D.A."/>
            <person name="Brescovit A.D."/>
            <person name="Santos A.J."/>
        </authorList>
    </citation>
    <scope>NUCLEOTIDE SEQUENCE</scope>
    <source>
        <tissue evidence="1">Shoot tissue taken approximately 20 cm above the soil surface</tissue>
    </source>
</reference>
<dbReference type="AlphaFoldDB" id="A0A0A8Z3U0"/>
<dbReference type="EMBL" id="GBRH01268388">
    <property type="protein sequence ID" value="JAD29507.1"/>
    <property type="molecule type" value="Transcribed_RNA"/>
</dbReference>
<accession>A0A0A8Z3U0</accession>
<protein>
    <submittedName>
        <fullName evidence="1">Uncharacterized protein</fullName>
    </submittedName>
</protein>
<proteinExistence type="predicted"/>
<organism evidence="1">
    <name type="scientific">Arundo donax</name>
    <name type="common">Giant reed</name>
    <name type="synonym">Donax arundinaceus</name>
    <dbReference type="NCBI Taxonomy" id="35708"/>
    <lineage>
        <taxon>Eukaryota</taxon>
        <taxon>Viridiplantae</taxon>
        <taxon>Streptophyta</taxon>
        <taxon>Embryophyta</taxon>
        <taxon>Tracheophyta</taxon>
        <taxon>Spermatophyta</taxon>
        <taxon>Magnoliopsida</taxon>
        <taxon>Liliopsida</taxon>
        <taxon>Poales</taxon>
        <taxon>Poaceae</taxon>
        <taxon>PACMAD clade</taxon>
        <taxon>Arundinoideae</taxon>
        <taxon>Arundineae</taxon>
        <taxon>Arundo</taxon>
    </lineage>
</organism>
<evidence type="ECO:0000313" key="1">
    <source>
        <dbReference type="EMBL" id="JAD29507.1"/>
    </source>
</evidence>
<sequence>MIDYIASWYTSTHGVIIYEIWRNLPSLLQLAQHTTLHGAYSCFCC</sequence>